<dbReference type="Gene3D" id="1.10.630.10">
    <property type="entry name" value="Cytochrome P450"/>
    <property type="match status" value="1"/>
</dbReference>
<keyword evidence="10" id="KW-1185">Reference proteome</keyword>
<evidence type="ECO:0000256" key="8">
    <source>
        <dbReference type="SAM" id="Phobius"/>
    </source>
</evidence>
<sequence>MASSMLLLSSASAWLDYGRQDPLSAALRLIGIAIAVYIARALLRIYVWNLWLSPVNKIPGPRPTWLFPPLGSFPEIMREEACAPHFRWMREYAEDIGIVKYHTMLLTPRVLVTNPDLVRYVLSVHSYDFPKETVSGPIKRIFGSGLLFSDGDVHKRQRRLLNPAFSYRNVREMLPSLWAHAWAMADRLGLDVALSKESTKTGAATHPKLAQDPSAPLDCTTIDIHEAMGVAALDMIGTVGFGYEFNGLKTELASLRNKLRAARNGDPAPADEGDGLTSELSRSYNKLMGNLGVSVSGVLLFFFPFLGYVYKPKNRRNIEEALVNIDKAAGELIRNKKEARKNDRESGGARKEKQGKDLLELLMEEAERDGTQLEDEELRDQILTFLTAGHETTALSVSWTLWLLAHNQSAQKKLFDEISSSPYLAHLRAAAVSSIADPFMSKTPATISPESLDSLQYLNMVVKESLRLIPPAPMISTRVVQNDITVNVNDRAFLLPKGTPLVFAPVMNHKLPSYWKRGDADAEADSLEEFVPERWNAVKESEEAAGMSAVWLPFSMGPRGCIGQKLALLEAKILLAIIVSRFEFEAVPDYTVGKKLRVTWRPDRPLLVRVRERFSA</sequence>
<dbReference type="STRING" id="1344416.A0A139AUW2"/>
<dbReference type="EMBL" id="KQ965735">
    <property type="protein sequence ID" value="KXS20373.1"/>
    <property type="molecule type" value="Genomic_DNA"/>
</dbReference>
<keyword evidence="8" id="KW-0812">Transmembrane</keyword>
<dbReference type="Pfam" id="PF00067">
    <property type="entry name" value="p450"/>
    <property type="match status" value="1"/>
</dbReference>
<evidence type="ECO:0000313" key="9">
    <source>
        <dbReference type="EMBL" id="KXS20373.1"/>
    </source>
</evidence>
<dbReference type="PRINTS" id="PR00463">
    <property type="entry name" value="EP450I"/>
</dbReference>
<evidence type="ECO:0000256" key="4">
    <source>
        <dbReference type="ARBA" id="ARBA00023004"/>
    </source>
</evidence>
<gene>
    <name evidence="9" type="ORF">M427DRAFT_151758</name>
</gene>
<dbReference type="InterPro" id="IPR001128">
    <property type="entry name" value="Cyt_P450"/>
</dbReference>
<dbReference type="InterPro" id="IPR002401">
    <property type="entry name" value="Cyt_P450_E_grp-I"/>
</dbReference>
<evidence type="ECO:0000256" key="1">
    <source>
        <dbReference type="ARBA" id="ARBA00001971"/>
    </source>
</evidence>
<feature type="region of interest" description="Disordered" evidence="7">
    <location>
        <begin position="336"/>
        <end position="356"/>
    </location>
</feature>
<evidence type="ECO:0000256" key="5">
    <source>
        <dbReference type="PIRSR" id="PIRSR602401-1"/>
    </source>
</evidence>
<evidence type="ECO:0000256" key="3">
    <source>
        <dbReference type="ARBA" id="ARBA00022723"/>
    </source>
</evidence>
<dbReference type="PROSITE" id="PS00086">
    <property type="entry name" value="CYTOCHROME_P450"/>
    <property type="match status" value="1"/>
</dbReference>
<feature type="transmembrane region" description="Helical" evidence="8">
    <location>
        <begin position="291"/>
        <end position="310"/>
    </location>
</feature>
<dbReference type="PANTHER" id="PTHR24305:SF166">
    <property type="entry name" value="CYTOCHROME P450 12A4, MITOCHONDRIAL-RELATED"/>
    <property type="match status" value="1"/>
</dbReference>
<accession>A0A139AUW2</accession>
<comment type="cofactor">
    <cofactor evidence="1 5">
        <name>heme</name>
        <dbReference type="ChEBI" id="CHEBI:30413"/>
    </cofactor>
</comment>
<dbReference type="Proteomes" id="UP000070544">
    <property type="component" value="Unassembled WGS sequence"/>
</dbReference>
<comment type="similarity">
    <text evidence="2 6">Belongs to the cytochrome P450 family.</text>
</comment>
<dbReference type="GO" id="GO:0020037">
    <property type="term" value="F:heme binding"/>
    <property type="evidence" value="ECO:0007669"/>
    <property type="project" value="InterPro"/>
</dbReference>
<dbReference type="SUPFAM" id="SSF48264">
    <property type="entry name" value="Cytochrome P450"/>
    <property type="match status" value="1"/>
</dbReference>
<keyword evidence="6" id="KW-0503">Monooxygenase</keyword>
<evidence type="ECO:0000256" key="2">
    <source>
        <dbReference type="ARBA" id="ARBA00010617"/>
    </source>
</evidence>
<keyword evidence="5 6" id="KW-0349">Heme</keyword>
<dbReference type="AlphaFoldDB" id="A0A139AUW2"/>
<dbReference type="InterPro" id="IPR017972">
    <property type="entry name" value="Cyt_P450_CS"/>
</dbReference>
<dbReference type="GO" id="GO:0004497">
    <property type="term" value="F:monooxygenase activity"/>
    <property type="evidence" value="ECO:0007669"/>
    <property type="project" value="UniProtKB-KW"/>
</dbReference>
<dbReference type="PRINTS" id="PR00385">
    <property type="entry name" value="P450"/>
</dbReference>
<dbReference type="PANTHER" id="PTHR24305">
    <property type="entry name" value="CYTOCHROME P450"/>
    <property type="match status" value="1"/>
</dbReference>
<dbReference type="OrthoDB" id="1470350at2759"/>
<keyword evidence="4 5" id="KW-0408">Iron</keyword>
<evidence type="ECO:0000256" key="6">
    <source>
        <dbReference type="RuleBase" id="RU000461"/>
    </source>
</evidence>
<reference evidence="9 10" key="1">
    <citation type="journal article" date="2015" name="Genome Biol. Evol.">
        <title>Phylogenomic analyses indicate that early fungi evolved digesting cell walls of algal ancestors of land plants.</title>
        <authorList>
            <person name="Chang Y."/>
            <person name="Wang S."/>
            <person name="Sekimoto S."/>
            <person name="Aerts A.L."/>
            <person name="Choi C."/>
            <person name="Clum A."/>
            <person name="LaButti K.M."/>
            <person name="Lindquist E.A."/>
            <person name="Yee Ngan C."/>
            <person name="Ohm R.A."/>
            <person name="Salamov A.A."/>
            <person name="Grigoriev I.V."/>
            <person name="Spatafora J.W."/>
            <person name="Berbee M.L."/>
        </authorList>
    </citation>
    <scope>NUCLEOTIDE SEQUENCE [LARGE SCALE GENOMIC DNA]</scope>
    <source>
        <strain evidence="9 10">JEL478</strain>
    </source>
</reference>
<keyword evidence="3 5" id="KW-0479">Metal-binding</keyword>
<keyword evidence="6" id="KW-0560">Oxidoreductase</keyword>
<keyword evidence="8" id="KW-0472">Membrane</keyword>
<evidence type="ECO:0000313" key="10">
    <source>
        <dbReference type="Proteomes" id="UP000070544"/>
    </source>
</evidence>
<protein>
    <submittedName>
        <fullName evidence="9">Cytochrome P450</fullName>
    </submittedName>
</protein>
<keyword evidence="8" id="KW-1133">Transmembrane helix</keyword>
<dbReference type="GO" id="GO:0016705">
    <property type="term" value="F:oxidoreductase activity, acting on paired donors, with incorporation or reduction of molecular oxygen"/>
    <property type="evidence" value="ECO:0007669"/>
    <property type="project" value="InterPro"/>
</dbReference>
<name>A0A139AUW2_GONPJ</name>
<dbReference type="InterPro" id="IPR036396">
    <property type="entry name" value="Cyt_P450_sf"/>
</dbReference>
<organism evidence="9 10">
    <name type="scientific">Gonapodya prolifera (strain JEL478)</name>
    <name type="common">Monoblepharis prolifera</name>
    <dbReference type="NCBI Taxonomy" id="1344416"/>
    <lineage>
        <taxon>Eukaryota</taxon>
        <taxon>Fungi</taxon>
        <taxon>Fungi incertae sedis</taxon>
        <taxon>Chytridiomycota</taxon>
        <taxon>Chytridiomycota incertae sedis</taxon>
        <taxon>Monoblepharidomycetes</taxon>
        <taxon>Monoblepharidales</taxon>
        <taxon>Gonapodyaceae</taxon>
        <taxon>Gonapodya</taxon>
    </lineage>
</organism>
<proteinExistence type="inferred from homology"/>
<dbReference type="GO" id="GO:0005506">
    <property type="term" value="F:iron ion binding"/>
    <property type="evidence" value="ECO:0007669"/>
    <property type="project" value="InterPro"/>
</dbReference>
<feature type="transmembrane region" description="Helical" evidence="8">
    <location>
        <begin position="23"/>
        <end position="43"/>
    </location>
</feature>
<dbReference type="InterPro" id="IPR050121">
    <property type="entry name" value="Cytochrome_P450_monoxygenase"/>
</dbReference>
<feature type="binding site" description="axial binding residue" evidence="5">
    <location>
        <position position="561"/>
    </location>
    <ligand>
        <name>heme</name>
        <dbReference type="ChEBI" id="CHEBI:30413"/>
    </ligand>
    <ligandPart>
        <name>Fe</name>
        <dbReference type="ChEBI" id="CHEBI:18248"/>
    </ligandPart>
</feature>
<evidence type="ECO:0000256" key="7">
    <source>
        <dbReference type="SAM" id="MobiDB-lite"/>
    </source>
</evidence>